<dbReference type="eggNOG" id="COG0457">
    <property type="taxonomic scope" value="Bacteria"/>
</dbReference>
<organism evidence="3 4">
    <name type="scientific">Chondromyces apiculatus DSM 436</name>
    <dbReference type="NCBI Taxonomy" id="1192034"/>
    <lineage>
        <taxon>Bacteria</taxon>
        <taxon>Pseudomonadati</taxon>
        <taxon>Myxococcota</taxon>
        <taxon>Polyangia</taxon>
        <taxon>Polyangiales</taxon>
        <taxon>Polyangiaceae</taxon>
        <taxon>Chondromyces</taxon>
    </lineage>
</organism>
<dbReference type="STRING" id="1192034.CAP_1954"/>
<evidence type="ECO:0000313" key="4">
    <source>
        <dbReference type="Proteomes" id="UP000019678"/>
    </source>
</evidence>
<feature type="repeat" description="TPR" evidence="1">
    <location>
        <begin position="202"/>
        <end position="235"/>
    </location>
</feature>
<dbReference type="AlphaFoldDB" id="A0A017TB04"/>
<dbReference type="Pfam" id="PF13432">
    <property type="entry name" value="TPR_16"/>
    <property type="match status" value="2"/>
</dbReference>
<protein>
    <submittedName>
        <fullName evidence="3">Zinc finger/thioredoxin putative</fullName>
    </submittedName>
</protein>
<evidence type="ECO:0000313" key="3">
    <source>
        <dbReference type="EMBL" id="EYF06424.1"/>
    </source>
</evidence>
<evidence type="ECO:0000256" key="1">
    <source>
        <dbReference type="PROSITE-ProRule" id="PRU00339"/>
    </source>
</evidence>
<dbReference type="EMBL" id="ASRX01000016">
    <property type="protein sequence ID" value="EYF06424.1"/>
    <property type="molecule type" value="Genomic_DNA"/>
</dbReference>
<reference evidence="3 4" key="1">
    <citation type="submission" date="2013-05" db="EMBL/GenBank/DDBJ databases">
        <title>Genome assembly of Chondromyces apiculatus DSM 436.</title>
        <authorList>
            <person name="Sharma G."/>
            <person name="Khatri I."/>
            <person name="Kaur C."/>
            <person name="Mayilraj S."/>
            <person name="Subramanian S."/>
        </authorList>
    </citation>
    <scope>NUCLEOTIDE SEQUENCE [LARGE SCALE GENOMIC DNA]</scope>
    <source>
        <strain evidence="3 4">DSM 436</strain>
    </source>
</reference>
<name>A0A017TB04_9BACT</name>
<dbReference type="InterPro" id="IPR011990">
    <property type="entry name" value="TPR-like_helical_dom_sf"/>
</dbReference>
<evidence type="ECO:0000256" key="2">
    <source>
        <dbReference type="SAM" id="MobiDB-lite"/>
    </source>
</evidence>
<gene>
    <name evidence="3" type="ORF">CAP_1954</name>
</gene>
<sequence length="477" mass="51222">MLETCYPGDMRAIFMAALVALGLGATACSSGHAMRPAPSAPNADATPLAAAPSWVPPYTAAQQALLTPPDTPLQARAPRVFPDLTRFGYAGDHRMEDPEESLHFTRMVVTVIDESPRLYVIMEAAPELSNTVIQYGPTGPQESDEWQLLQRDDHGVGRLSPVPDGTKIRAAHTRGEDLLRAGNATAARAAFEEATTQAPRHPAAHIGLARALVATGALGPAEQSYQRALAIDPTLASAHTGLAELAERKGDVAAARRHIAEALAYHPRSRNAWTVAGRLTPGGAGQGRIDPFRIFLDVDSAGAIHVGSAPSGPAQVYAGCRAVLRYEPEVRAEIFKQPESTPYYLTIVEEVVCLEAAIGAYLIEQAKAAEEADDPTTPRPPASSAEPDPQIEALARIAHEEGLTGYAMFEILGAHRPERARGAPQPLHESIVRYVERHILSQDEPSTDGLYQTRAPNRAPNHVSEPRRPRTHLHAAL</sequence>
<dbReference type="InterPro" id="IPR019734">
    <property type="entry name" value="TPR_rpt"/>
</dbReference>
<comment type="caution">
    <text evidence="3">The sequence shown here is derived from an EMBL/GenBank/DDBJ whole genome shotgun (WGS) entry which is preliminary data.</text>
</comment>
<keyword evidence="1" id="KW-0802">TPR repeat</keyword>
<dbReference type="SMART" id="SM00028">
    <property type="entry name" value="TPR"/>
    <property type="match status" value="3"/>
</dbReference>
<dbReference type="Proteomes" id="UP000019678">
    <property type="component" value="Unassembled WGS sequence"/>
</dbReference>
<dbReference type="SUPFAM" id="SSF48452">
    <property type="entry name" value="TPR-like"/>
    <property type="match status" value="1"/>
</dbReference>
<accession>A0A017TB04</accession>
<dbReference type="RefSeq" id="WP_044240029.1">
    <property type="nucleotide sequence ID" value="NZ_ASRX01000016.1"/>
</dbReference>
<dbReference type="PROSITE" id="PS50005">
    <property type="entry name" value="TPR"/>
    <property type="match status" value="1"/>
</dbReference>
<keyword evidence="4" id="KW-1185">Reference proteome</keyword>
<dbReference type="OrthoDB" id="5491238at2"/>
<dbReference type="Gene3D" id="1.25.40.10">
    <property type="entry name" value="Tetratricopeptide repeat domain"/>
    <property type="match status" value="1"/>
</dbReference>
<feature type="region of interest" description="Disordered" evidence="2">
    <location>
        <begin position="443"/>
        <end position="477"/>
    </location>
</feature>
<proteinExistence type="predicted"/>